<keyword evidence="1" id="KW-0472">Membrane</keyword>
<keyword evidence="1" id="KW-0812">Transmembrane</keyword>
<reference evidence="2 3" key="1">
    <citation type="submission" date="2015-05" db="EMBL/GenBank/DDBJ databases">
        <title>Whole genome sequence and identification of bacterial endophytes from Costus igneus.</title>
        <authorList>
            <person name="Lee Y.P."/>
            <person name="Gan H.M."/>
            <person name="Eng W."/>
            <person name="Wheatley M.S."/>
            <person name="Caraballo A."/>
            <person name="Polter S."/>
            <person name="Savka M.A."/>
            <person name="Hudson A.O."/>
        </authorList>
    </citation>
    <scope>NUCLEOTIDE SEQUENCE [LARGE SCALE GENOMIC DNA]</scope>
    <source>
        <strain evidence="2 3">RIT379</strain>
    </source>
</reference>
<gene>
    <name evidence="2" type="ORF">ABW02_06470</name>
</gene>
<dbReference type="Proteomes" id="UP000036045">
    <property type="component" value="Unassembled WGS sequence"/>
</dbReference>
<accession>A0A0J1IMG8</accession>
<dbReference type="NCBIfam" id="TIGR02896">
    <property type="entry name" value="spore_III_AF"/>
    <property type="match status" value="1"/>
</dbReference>
<evidence type="ECO:0000256" key="1">
    <source>
        <dbReference type="SAM" id="Phobius"/>
    </source>
</evidence>
<organism evidence="2 3">
    <name type="scientific">Niallia circulans</name>
    <name type="common">Bacillus circulans</name>
    <dbReference type="NCBI Taxonomy" id="1397"/>
    <lineage>
        <taxon>Bacteria</taxon>
        <taxon>Bacillati</taxon>
        <taxon>Bacillota</taxon>
        <taxon>Bacilli</taxon>
        <taxon>Bacillales</taxon>
        <taxon>Bacillaceae</taxon>
        <taxon>Niallia</taxon>
    </lineage>
</organism>
<keyword evidence="3" id="KW-1185">Reference proteome</keyword>
<dbReference type="AlphaFoldDB" id="A0A0J1IMG8"/>
<evidence type="ECO:0000313" key="3">
    <source>
        <dbReference type="Proteomes" id="UP000036045"/>
    </source>
</evidence>
<keyword evidence="1" id="KW-1133">Transmembrane helix</keyword>
<dbReference type="EMBL" id="LDPH01000004">
    <property type="protein sequence ID" value="KLV27167.1"/>
    <property type="molecule type" value="Genomic_DNA"/>
</dbReference>
<name>A0A0J1IMG8_NIACI</name>
<dbReference type="PATRIC" id="fig|1397.4.peg.3964"/>
<sequence length="210" mass="23697">MNFITEWVTNIILFILLATVVDMLLPNSTFQKYAKMVAGLLLITVILTPVFKLISSDFEAVFSASAMGEPEQKNMNNSIELKKREIQASLDEYTLNKMAVQLKEDANEELISNYGMEINSIQLSIDKEKEGGFPANLTEMVIHMKESQDPNNVVEAVNPVRIDTQQPLLDKKETKQMDTESIISFLSEKWEVRNDAIVIMYEGGEEGKNG</sequence>
<proteinExistence type="predicted"/>
<feature type="transmembrane region" description="Helical" evidence="1">
    <location>
        <begin position="6"/>
        <end position="25"/>
    </location>
</feature>
<dbReference type="InterPro" id="IPR014245">
    <property type="entry name" value="Spore_III_AF"/>
</dbReference>
<dbReference type="RefSeq" id="WP_047941132.1">
    <property type="nucleotide sequence ID" value="NZ_LDPH01000004.1"/>
</dbReference>
<protein>
    <submittedName>
        <fullName evidence="2">Stage III sporulation protein AF</fullName>
    </submittedName>
</protein>
<dbReference type="OrthoDB" id="2375554at2"/>
<comment type="caution">
    <text evidence="2">The sequence shown here is derived from an EMBL/GenBank/DDBJ whole genome shotgun (WGS) entry which is preliminary data.</text>
</comment>
<dbReference type="Pfam" id="PF09581">
    <property type="entry name" value="Spore_III_AF"/>
    <property type="match status" value="1"/>
</dbReference>
<evidence type="ECO:0000313" key="2">
    <source>
        <dbReference type="EMBL" id="KLV27167.1"/>
    </source>
</evidence>
<feature type="transmembrane region" description="Helical" evidence="1">
    <location>
        <begin position="37"/>
        <end position="55"/>
    </location>
</feature>